<dbReference type="InterPro" id="IPR019283">
    <property type="entry name" value="DUF2330"/>
</dbReference>
<keyword evidence="1" id="KW-0472">Membrane</keyword>
<accession>A0ABZ1XHQ2</accession>
<organism evidence="2 3">
    <name type="scientific">Streptomyces melanogenes</name>
    <dbReference type="NCBI Taxonomy" id="67326"/>
    <lineage>
        <taxon>Bacteria</taxon>
        <taxon>Bacillati</taxon>
        <taxon>Actinomycetota</taxon>
        <taxon>Actinomycetes</taxon>
        <taxon>Kitasatosporales</taxon>
        <taxon>Streptomycetaceae</taxon>
        <taxon>Streptomyces</taxon>
    </lineage>
</organism>
<name>A0ABZ1XHQ2_9ACTN</name>
<sequence length="391" mass="42025">MRGRGGGRGSGVGIGRRIGLLMGALLALQVVSIVSPAYACGCGAMVHGTGTELAVRQETSAVRWDGRGEQIVMSLTVDGNAPKAAWIMPVPHRATVTLGDRALFSDLERATAPVHKDRDYFWPRAGDWPFTHDHHPVGEGAAAPSAAAPPVGVVDRRRLGPFDVARLTATDPEALRSWLETNGFQLPPALSTELRPYVAQKWEYVAIRLAPASGDGPLSGTLDPLKLTFASERPVYPMRLSRLAKTPQSLKLYVVSTHRMEPESPIGGAPPEVLYAGKVPLESTELARFAGVSYTSEGNTPYLTALSQSFRQPSAITGDHELKRASNDTAFERVIWTDRLMRVAGIPAWLLTVTTGLAAVATTALLLVRRGLRRRRVVVPPPPVVVPPPLG</sequence>
<reference evidence="2" key="1">
    <citation type="submission" date="2022-10" db="EMBL/GenBank/DDBJ databases">
        <title>The complete genomes of actinobacterial strains from the NBC collection.</title>
        <authorList>
            <person name="Joergensen T.S."/>
            <person name="Alvarez Arevalo M."/>
            <person name="Sterndorff E.B."/>
            <person name="Faurdal D."/>
            <person name="Vuksanovic O."/>
            <person name="Mourched A.-S."/>
            <person name="Charusanti P."/>
            <person name="Shaw S."/>
            <person name="Blin K."/>
            <person name="Weber T."/>
        </authorList>
    </citation>
    <scope>NUCLEOTIDE SEQUENCE</scope>
    <source>
        <strain evidence="2">NBC_00668</strain>
    </source>
</reference>
<gene>
    <name evidence="2" type="ORF">OG515_13085</name>
</gene>
<evidence type="ECO:0000313" key="3">
    <source>
        <dbReference type="Proteomes" id="UP001432060"/>
    </source>
</evidence>
<feature type="transmembrane region" description="Helical" evidence="1">
    <location>
        <begin position="348"/>
        <end position="368"/>
    </location>
</feature>
<keyword evidence="1" id="KW-1133">Transmembrane helix</keyword>
<dbReference type="EMBL" id="CP109019">
    <property type="protein sequence ID" value="WUT83071.1"/>
    <property type="molecule type" value="Genomic_DNA"/>
</dbReference>
<dbReference type="RefSeq" id="WP_329398468.1">
    <property type="nucleotide sequence ID" value="NZ_CP109019.1"/>
</dbReference>
<keyword evidence="1" id="KW-0812">Transmembrane</keyword>
<dbReference type="Proteomes" id="UP001432060">
    <property type="component" value="Chromosome"/>
</dbReference>
<proteinExistence type="predicted"/>
<protein>
    <submittedName>
        <fullName evidence="2">DUF2330 domain-containing protein</fullName>
    </submittedName>
</protein>
<evidence type="ECO:0000313" key="2">
    <source>
        <dbReference type="EMBL" id="WUT83071.1"/>
    </source>
</evidence>
<dbReference type="Pfam" id="PF10092">
    <property type="entry name" value="DUF2330"/>
    <property type="match status" value="1"/>
</dbReference>
<evidence type="ECO:0000256" key="1">
    <source>
        <dbReference type="SAM" id="Phobius"/>
    </source>
</evidence>
<keyword evidence="3" id="KW-1185">Reference proteome</keyword>